<dbReference type="AlphaFoldDB" id="A0A1B0UTU8"/>
<feature type="transmembrane region" description="Helical" evidence="19">
    <location>
        <begin position="192"/>
        <end position="212"/>
    </location>
</feature>
<dbReference type="PANTHER" id="PTHR46552">
    <property type="entry name" value="NADH-UBIQUINONE OXIDOREDUCTASE CHAIN 2"/>
    <property type="match status" value="1"/>
</dbReference>
<keyword evidence="8 19" id="KW-0812">Transmembrane</keyword>
<evidence type="ECO:0000256" key="18">
    <source>
        <dbReference type="ARBA" id="ARBA00049551"/>
    </source>
</evidence>
<dbReference type="EMBL" id="KT266831">
    <property type="protein sequence ID" value="AMJ17065.1"/>
    <property type="molecule type" value="Genomic_DNA"/>
</dbReference>
<dbReference type="RefSeq" id="YP_009272414.1">
    <property type="nucleotide sequence ID" value="NC_030790.1"/>
</dbReference>
<keyword evidence="11" id="KW-0249">Electron transport</keyword>
<evidence type="ECO:0000256" key="6">
    <source>
        <dbReference type="ARBA" id="ARBA00022448"/>
    </source>
</evidence>
<keyword evidence="16 19" id="KW-0472">Membrane</keyword>
<keyword evidence="12 19" id="KW-1133">Transmembrane helix</keyword>
<evidence type="ECO:0000256" key="5">
    <source>
        <dbReference type="ARBA" id="ARBA00021008"/>
    </source>
</evidence>
<proteinExistence type="inferred from homology"/>
<name>A0A1B0UTU8_9HYME</name>
<dbReference type="GO" id="GO:0008137">
    <property type="term" value="F:NADH dehydrogenase (ubiquinone) activity"/>
    <property type="evidence" value="ECO:0007669"/>
    <property type="project" value="UniProtKB-EC"/>
</dbReference>
<evidence type="ECO:0000256" key="4">
    <source>
        <dbReference type="ARBA" id="ARBA00012944"/>
    </source>
</evidence>
<feature type="transmembrane region" description="Helical" evidence="19">
    <location>
        <begin position="264"/>
        <end position="292"/>
    </location>
</feature>
<sequence>MFFNIFIKYIIITNLFLFSISSIFLNDLLIIWFFMEINNFMFICLLSYELFNKKIIFMYFIIQSISSLVLLLSLILNIFLPMFNYITFLLILTLNFKLGVPPFHLWMHLISMFMNWKTLFFLLSVQKFIPLYILSLIELKPFIIYFMVLSSSFISIFKMINLMNLKLILTYSSINQLSWMLLLTLFKNILWLMYFFMYLIILLLINLMFTFLKFSSNFFINIYNKHLQFIILFMFFNLASMPPLSFFFMKWLSIYILLFNSDFFFIFIILLFNSFILIYIYINMINLIMFFYSLKLKLFFMPQTSMNFFLLYLSFFLSLFLMLI</sequence>
<geneLocation type="mitochondrion" evidence="20"/>
<keyword evidence="7" id="KW-0679">Respiratory chain</keyword>
<feature type="transmembrane region" description="Helical" evidence="19">
    <location>
        <begin position="143"/>
        <end position="160"/>
    </location>
</feature>
<evidence type="ECO:0000256" key="15">
    <source>
        <dbReference type="ARBA" id="ARBA00023128"/>
    </source>
</evidence>
<evidence type="ECO:0000256" key="2">
    <source>
        <dbReference type="ARBA" id="ARBA00004448"/>
    </source>
</evidence>
<feature type="transmembrane region" description="Helical" evidence="19">
    <location>
        <begin position="119"/>
        <end position="137"/>
    </location>
</feature>
<keyword evidence="13" id="KW-0520">NAD</keyword>
<accession>A0A1B0UTU8</accession>
<comment type="catalytic activity">
    <reaction evidence="18">
        <text>a ubiquinone + NADH + 5 H(+)(in) = a ubiquinol + NAD(+) + 4 H(+)(out)</text>
        <dbReference type="Rhea" id="RHEA:29091"/>
        <dbReference type="Rhea" id="RHEA-COMP:9565"/>
        <dbReference type="Rhea" id="RHEA-COMP:9566"/>
        <dbReference type="ChEBI" id="CHEBI:15378"/>
        <dbReference type="ChEBI" id="CHEBI:16389"/>
        <dbReference type="ChEBI" id="CHEBI:17976"/>
        <dbReference type="ChEBI" id="CHEBI:57540"/>
        <dbReference type="ChEBI" id="CHEBI:57945"/>
        <dbReference type="EC" id="7.1.1.2"/>
    </reaction>
</comment>
<organism evidence="20">
    <name type="scientific">Polyrhachis dives</name>
    <dbReference type="NCBI Taxonomy" id="84555"/>
    <lineage>
        <taxon>Eukaryota</taxon>
        <taxon>Metazoa</taxon>
        <taxon>Ecdysozoa</taxon>
        <taxon>Arthropoda</taxon>
        <taxon>Hexapoda</taxon>
        <taxon>Insecta</taxon>
        <taxon>Pterygota</taxon>
        <taxon>Neoptera</taxon>
        <taxon>Endopterygota</taxon>
        <taxon>Hymenoptera</taxon>
        <taxon>Apocrita</taxon>
        <taxon>Aculeata</taxon>
        <taxon>Formicoidea</taxon>
        <taxon>Formicidae</taxon>
        <taxon>Formicinae</taxon>
        <taxon>Polyrhachis</taxon>
    </lineage>
</organism>
<evidence type="ECO:0000256" key="3">
    <source>
        <dbReference type="ARBA" id="ARBA00007012"/>
    </source>
</evidence>
<comment type="function">
    <text evidence="1">Core subunit of the mitochondrial membrane respiratory chain NADH dehydrogenase (Complex I) that is believed to belong to the minimal assembly required for catalysis. Complex I functions in the transfer of electrons from NADH to the respiratory chain. The immediate electron acceptor for the enzyme is believed to be ubiquinone.</text>
</comment>
<dbReference type="CTD" id="4536"/>
<evidence type="ECO:0000256" key="1">
    <source>
        <dbReference type="ARBA" id="ARBA00003257"/>
    </source>
</evidence>
<evidence type="ECO:0000256" key="13">
    <source>
        <dbReference type="ARBA" id="ARBA00023027"/>
    </source>
</evidence>
<evidence type="ECO:0000256" key="7">
    <source>
        <dbReference type="ARBA" id="ARBA00022660"/>
    </source>
</evidence>
<feature type="transmembrane region" description="Helical" evidence="19">
    <location>
        <begin position="85"/>
        <end position="107"/>
    </location>
</feature>
<protein>
    <recommendedName>
        <fullName evidence="5">NADH-ubiquinone oxidoreductase chain 2</fullName>
        <ecNumber evidence="4">7.1.1.2</ecNumber>
    </recommendedName>
    <alternativeName>
        <fullName evidence="17">NADH dehydrogenase subunit 2</fullName>
    </alternativeName>
</protein>
<keyword evidence="10" id="KW-1278">Translocase</keyword>
<evidence type="ECO:0000256" key="14">
    <source>
        <dbReference type="ARBA" id="ARBA00023075"/>
    </source>
</evidence>
<keyword evidence="6" id="KW-0813">Transport</keyword>
<dbReference type="InterPro" id="IPR050175">
    <property type="entry name" value="Complex_I_Subunit_2"/>
</dbReference>
<evidence type="ECO:0000256" key="17">
    <source>
        <dbReference type="ARBA" id="ARBA00031028"/>
    </source>
</evidence>
<dbReference type="EC" id="7.1.1.2" evidence="4"/>
<comment type="subcellular location">
    <subcellularLocation>
        <location evidence="2">Mitochondrion inner membrane</location>
        <topology evidence="2">Multi-pass membrane protein</topology>
    </subcellularLocation>
</comment>
<feature type="transmembrane region" description="Helical" evidence="19">
    <location>
        <begin position="232"/>
        <end position="258"/>
    </location>
</feature>
<feature type="transmembrane region" description="Helical" evidence="19">
    <location>
        <begin position="6"/>
        <end position="35"/>
    </location>
</feature>
<keyword evidence="9" id="KW-0999">Mitochondrion inner membrane</keyword>
<dbReference type="GO" id="GO:0006120">
    <property type="term" value="P:mitochondrial electron transport, NADH to ubiquinone"/>
    <property type="evidence" value="ECO:0007669"/>
    <property type="project" value="TreeGrafter"/>
</dbReference>
<feature type="transmembrane region" description="Helical" evidence="19">
    <location>
        <begin position="304"/>
        <end position="323"/>
    </location>
</feature>
<reference evidence="20" key="1">
    <citation type="submission" date="2015-07" db="EMBL/GenBank/DDBJ databases">
        <title>Complete mitochondrial genome of the golden weaver ant Polyrhachis dives (Insecta: Hymenoptera: Formicidae).</title>
        <authorList>
            <person name="Song S.-L."/>
            <person name="Yong H.-S."/>
            <person name="Lim P.-E."/>
            <person name="Eamsobhana P."/>
        </authorList>
    </citation>
    <scope>NUCLEOTIDE SEQUENCE</scope>
    <source>
        <strain evidence="20">PD1</strain>
    </source>
</reference>
<evidence type="ECO:0000256" key="11">
    <source>
        <dbReference type="ARBA" id="ARBA00022982"/>
    </source>
</evidence>
<evidence type="ECO:0000256" key="10">
    <source>
        <dbReference type="ARBA" id="ARBA00022967"/>
    </source>
</evidence>
<evidence type="ECO:0000256" key="8">
    <source>
        <dbReference type="ARBA" id="ARBA00022692"/>
    </source>
</evidence>
<keyword evidence="14" id="KW-0830">Ubiquinone</keyword>
<keyword evidence="15 20" id="KW-0496">Mitochondrion</keyword>
<evidence type="ECO:0000313" key="20">
    <source>
        <dbReference type="EMBL" id="AMJ17065.1"/>
    </source>
</evidence>
<evidence type="ECO:0000256" key="12">
    <source>
        <dbReference type="ARBA" id="ARBA00022989"/>
    </source>
</evidence>
<evidence type="ECO:0000256" key="19">
    <source>
        <dbReference type="SAM" id="Phobius"/>
    </source>
</evidence>
<comment type="similarity">
    <text evidence="3">Belongs to the complex I subunit 2 family.</text>
</comment>
<evidence type="ECO:0000256" key="16">
    <source>
        <dbReference type="ARBA" id="ARBA00023136"/>
    </source>
</evidence>
<feature type="transmembrane region" description="Helical" evidence="19">
    <location>
        <begin position="56"/>
        <end position="79"/>
    </location>
</feature>
<gene>
    <name evidence="20" type="primary">ND2</name>
</gene>
<dbReference type="GO" id="GO:0005743">
    <property type="term" value="C:mitochondrial inner membrane"/>
    <property type="evidence" value="ECO:0007669"/>
    <property type="project" value="UniProtKB-SubCell"/>
</dbReference>
<evidence type="ECO:0000256" key="9">
    <source>
        <dbReference type="ARBA" id="ARBA00022792"/>
    </source>
</evidence>
<dbReference type="GeneID" id="28482603"/>
<dbReference type="PANTHER" id="PTHR46552:SF1">
    <property type="entry name" value="NADH-UBIQUINONE OXIDOREDUCTASE CHAIN 2"/>
    <property type="match status" value="1"/>
</dbReference>